<name>A0ABW2TZN7_9BACT</name>
<evidence type="ECO:0000313" key="3">
    <source>
        <dbReference type="Proteomes" id="UP001596513"/>
    </source>
</evidence>
<dbReference type="Pfam" id="PF24733">
    <property type="entry name" value="DUF7684"/>
    <property type="match status" value="1"/>
</dbReference>
<dbReference type="EMBL" id="JBHTEK010000001">
    <property type="protein sequence ID" value="MFC7666279.1"/>
    <property type="molecule type" value="Genomic_DNA"/>
</dbReference>
<accession>A0ABW2TZN7</accession>
<reference evidence="3" key="1">
    <citation type="journal article" date="2019" name="Int. J. Syst. Evol. Microbiol.">
        <title>The Global Catalogue of Microorganisms (GCM) 10K type strain sequencing project: providing services to taxonomists for standard genome sequencing and annotation.</title>
        <authorList>
            <consortium name="The Broad Institute Genomics Platform"/>
            <consortium name="The Broad Institute Genome Sequencing Center for Infectious Disease"/>
            <person name="Wu L."/>
            <person name="Ma J."/>
        </authorList>
    </citation>
    <scope>NUCLEOTIDE SEQUENCE [LARGE SCALE GENOMIC DNA]</scope>
    <source>
        <strain evidence="3">JCM 19635</strain>
    </source>
</reference>
<dbReference type="Proteomes" id="UP001596513">
    <property type="component" value="Unassembled WGS sequence"/>
</dbReference>
<comment type="caution">
    <text evidence="2">The sequence shown here is derived from an EMBL/GenBank/DDBJ whole genome shotgun (WGS) entry which is preliminary data.</text>
</comment>
<protein>
    <recommendedName>
        <fullName evidence="1">DUF7684 domain-containing protein</fullName>
    </recommendedName>
</protein>
<evidence type="ECO:0000259" key="1">
    <source>
        <dbReference type="Pfam" id="PF24733"/>
    </source>
</evidence>
<feature type="domain" description="DUF7684" evidence="1">
    <location>
        <begin position="21"/>
        <end position="133"/>
    </location>
</feature>
<evidence type="ECO:0000313" key="2">
    <source>
        <dbReference type="EMBL" id="MFC7666279.1"/>
    </source>
</evidence>
<gene>
    <name evidence="2" type="ORF">ACFQT0_01680</name>
</gene>
<organism evidence="2 3">
    <name type="scientific">Hymenobacter humi</name>
    <dbReference type="NCBI Taxonomy" id="1411620"/>
    <lineage>
        <taxon>Bacteria</taxon>
        <taxon>Pseudomonadati</taxon>
        <taxon>Bacteroidota</taxon>
        <taxon>Cytophagia</taxon>
        <taxon>Cytophagales</taxon>
        <taxon>Hymenobacteraceae</taxon>
        <taxon>Hymenobacter</taxon>
    </lineage>
</organism>
<keyword evidence="3" id="KW-1185">Reference proteome</keyword>
<dbReference type="InterPro" id="IPR056101">
    <property type="entry name" value="DUF7684"/>
</dbReference>
<dbReference type="RefSeq" id="WP_380199845.1">
    <property type="nucleotide sequence ID" value="NZ_JBHTEK010000001.1"/>
</dbReference>
<sequence length="149" mass="17606">MRINEREIWLVQYNTEKNWLKELPSQNWLCILCVEETPRRYLDEVLAKIINQDVCYVCTIGAQCEFVHDLLDEEICYREVEEPPLCLPKYDIITTWHNDFDEGIWFAIFAAYADAVEIKTVIILDMTAGKEQERIKEILNGIENENMNT</sequence>
<proteinExistence type="predicted"/>